<sequence length="1233" mass="133635">MPRLDSFTQTHLSVLAIDRDTQAPIARMPVYAEVSLVVDTPPRPLDLGDVGDLDEFRHPALGPMLTEALARAMDDATYQDLSPERRGELLRAVAELARERGLVGLGDEARRIEAAEVVAEALQRMGIAPQHRGSTTTYSFPLGTLATDHAGYVSFDLRRLNGDLPIGRGNATYAFHVYPMAKESARYDALQQARFTHQAIFAKLELAAVDLSQLSVLNLPSMQNPDLVDWYLSPGSFAAAPDLLIGEDGCEKLVVAPIVLQEFGFRQVVRLRDVPAGIQLPGTVKFGYVDEYHAGWFALGHSLGEIQYSLPLAPGESVKLAVVDWAWEGESDRREETELEEEVLHRTHRDRVINETVQATVEEWQRGGTVMGGLAGSAGVGGGGAAGALGVGAGASAALGGSYSTSSGSRDLAAENVQRLSDSFVQASSARRELNSTVVIQSRQAEKETIQTRTFTNYNHSHTLTILYYEVLRHYRVETRWVRRRPVALIRPPQLPLDPAQPKTRELVRAHRPALERFLLDQRVRPGFDAIEKLLTVTAEREAANLDANVDHAQSQPGRERDVLFKMFEFVVRTNDGLHDEMGNEADSDLTIDVVRWDGFHIRLVTGPEPGARNDDFNTGGRVRGGGEWASFFAYVPDWYKSPPTDQPIGVKWGDIAGFEINTANDTWRLHSMAIHGFAMTNGPKIIVSELKEYHRHFGYYRTEDDDDNGNNTFTEIRPPAADPPSVPPIPSAEHALSVEERLAMRRLLEHLHEHTAYYSNAVALARHPNETAIAFEDMNWLGNADKAIDHIEPTALDVFGSYVAYPLIGVPDVPVDPQARGERLVTFPTRGVFAEGKLGHCNISEEIDNTRYWQWEQHPIPVEAPGINPATPATPKPESPTTGTTPTAFPSPIITIAQPTAAPDPHGIAGALTALTASNIFRDMSGRAEVADLLKKLSDNSISIAQAAEKAKEIQNKAAADAVTAQNTREAAALKALTDAKTPVQEAAAQRALESAGRSADLEGDLARLQAGGAMLSPAEQAKVREEIVKRWTTPQPEKIQVAFHHTHATSGERLDGEFDAVFTGTVGGLAVVERVPYTTNVGVAMVDVALAPGQYSLAIQGRRAKFPATVQTRLAVPAVGAHPALDVDLAKTVLPLRATLAGQLATITVPAAAKRIIVNVAAAEQAATGDAVVDFTKATPDQQAATALTTLLKDSDLSALKLDQAAADGADKVKLTVAYSYLTKALTITAG</sequence>
<evidence type="ECO:0000313" key="3">
    <source>
        <dbReference type="Proteomes" id="UP001058003"/>
    </source>
</evidence>
<dbReference type="EMBL" id="CP073767">
    <property type="protein sequence ID" value="UWZ59046.1"/>
    <property type="molecule type" value="Genomic_DNA"/>
</dbReference>
<evidence type="ECO:0000256" key="1">
    <source>
        <dbReference type="SAM" id="MobiDB-lite"/>
    </source>
</evidence>
<dbReference type="Proteomes" id="UP001058003">
    <property type="component" value="Chromosome"/>
</dbReference>
<gene>
    <name evidence="2" type="ORF">Daura_24525</name>
</gene>
<organism evidence="2 3">
    <name type="scientific">Dactylosporangium aurantiacum</name>
    <dbReference type="NCBI Taxonomy" id="35754"/>
    <lineage>
        <taxon>Bacteria</taxon>
        <taxon>Bacillati</taxon>
        <taxon>Actinomycetota</taxon>
        <taxon>Actinomycetes</taxon>
        <taxon>Micromonosporales</taxon>
        <taxon>Micromonosporaceae</taxon>
        <taxon>Dactylosporangium</taxon>
    </lineage>
</organism>
<name>A0A9Q9INQ6_9ACTN</name>
<dbReference type="AlphaFoldDB" id="A0A9Q9INQ6"/>
<protein>
    <submittedName>
        <fullName evidence="2">Uncharacterized protein</fullName>
    </submittedName>
</protein>
<keyword evidence="3" id="KW-1185">Reference proteome</keyword>
<dbReference type="RefSeq" id="WP_033367766.1">
    <property type="nucleotide sequence ID" value="NZ_CP073767.1"/>
</dbReference>
<evidence type="ECO:0000313" key="2">
    <source>
        <dbReference type="EMBL" id="UWZ59046.1"/>
    </source>
</evidence>
<dbReference type="KEGG" id="daur:Daura_24525"/>
<reference evidence="2" key="1">
    <citation type="submission" date="2021-04" db="EMBL/GenBank/DDBJ databases">
        <title>Dactylosporangium aurantiacum NRRL B-8018 full assembly.</title>
        <authorList>
            <person name="Hartkoorn R.C."/>
            <person name="Beaudoing E."/>
            <person name="Hot D."/>
        </authorList>
    </citation>
    <scope>NUCLEOTIDE SEQUENCE</scope>
    <source>
        <strain evidence="2">NRRL B-8018</strain>
    </source>
</reference>
<dbReference type="OrthoDB" id="4312432at2"/>
<feature type="region of interest" description="Disordered" evidence="1">
    <location>
        <begin position="867"/>
        <end position="886"/>
    </location>
</feature>
<proteinExistence type="predicted"/>
<accession>A0A9Q9INQ6</accession>